<protein>
    <submittedName>
        <fullName evidence="2">Uncharacterized protein</fullName>
    </submittedName>
</protein>
<evidence type="ECO:0000256" key="1">
    <source>
        <dbReference type="SAM" id="SignalP"/>
    </source>
</evidence>
<dbReference type="EMBL" id="PTJE01000003">
    <property type="protein sequence ID" value="PPK95154.1"/>
    <property type="molecule type" value="Genomic_DNA"/>
</dbReference>
<comment type="caution">
    <text evidence="2">The sequence shown here is derived from an EMBL/GenBank/DDBJ whole genome shotgun (WGS) entry which is preliminary data.</text>
</comment>
<keyword evidence="1" id="KW-0732">Signal</keyword>
<feature type="signal peptide" evidence="1">
    <location>
        <begin position="1"/>
        <end position="18"/>
    </location>
</feature>
<accession>A0A2S6ILP4</accession>
<reference evidence="2 3" key="1">
    <citation type="submission" date="2018-02" db="EMBL/GenBank/DDBJ databases">
        <title>Genomic Encyclopedia of Archaeal and Bacterial Type Strains, Phase II (KMG-II): from individual species to whole genera.</title>
        <authorList>
            <person name="Goeker M."/>
        </authorList>
    </citation>
    <scope>NUCLEOTIDE SEQUENCE [LARGE SCALE GENOMIC DNA]</scope>
    <source>
        <strain evidence="2 3">DSM 16809</strain>
    </source>
</reference>
<keyword evidence="3" id="KW-1185">Reference proteome</keyword>
<name>A0A2S6ILP4_9FLAO</name>
<feature type="chain" id="PRO_5015542018" evidence="1">
    <location>
        <begin position="19"/>
        <end position="123"/>
    </location>
</feature>
<dbReference type="AlphaFoldDB" id="A0A2S6ILP4"/>
<evidence type="ECO:0000313" key="2">
    <source>
        <dbReference type="EMBL" id="PPK95154.1"/>
    </source>
</evidence>
<organism evidence="2 3">
    <name type="scientific">Nonlabens xylanidelens</name>
    <dbReference type="NCBI Taxonomy" id="191564"/>
    <lineage>
        <taxon>Bacteria</taxon>
        <taxon>Pseudomonadati</taxon>
        <taxon>Bacteroidota</taxon>
        <taxon>Flavobacteriia</taxon>
        <taxon>Flavobacteriales</taxon>
        <taxon>Flavobacteriaceae</taxon>
        <taxon>Nonlabens</taxon>
    </lineage>
</organism>
<dbReference type="RefSeq" id="WP_104515577.1">
    <property type="nucleotide sequence ID" value="NZ_MQVW01000024.1"/>
</dbReference>
<sequence length="123" mass="13878">MKKVLFIAAVLASSVTFAQQEISPAQQELSRKTTARVQDFNSKMDAKVDKIMDITNLESDKRSQLSEIVTTKESRLDRLAREGKEATDVQGRKNDIMNAYQTQLKQLLGDSKYNLLQSKVSPK</sequence>
<dbReference type="OrthoDB" id="1145206at2"/>
<dbReference type="Proteomes" id="UP000239002">
    <property type="component" value="Unassembled WGS sequence"/>
</dbReference>
<proteinExistence type="predicted"/>
<gene>
    <name evidence="2" type="ORF">LY01_01907</name>
</gene>
<evidence type="ECO:0000313" key="3">
    <source>
        <dbReference type="Proteomes" id="UP000239002"/>
    </source>
</evidence>